<gene>
    <name evidence="1" type="ORF">OQ497_04285</name>
</gene>
<comment type="caution">
    <text evidence="1">The sequence shown here is derived from an EMBL/GenBank/DDBJ whole genome shotgun (WGS) entry which is preliminary data.</text>
</comment>
<keyword evidence="2" id="KW-1185">Reference proteome</keyword>
<evidence type="ECO:0000313" key="2">
    <source>
        <dbReference type="Proteomes" id="UP001301152"/>
    </source>
</evidence>
<dbReference type="Pfam" id="PF11392">
    <property type="entry name" value="AllH"/>
    <property type="match status" value="1"/>
</dbReference>
<dbReference type="EMBL" id="JAPIUZ010000001">
    <property type="protein sequence ID" value="MCX2563181.1"/>
    <property type="molecule type" value="Genomic_DNA"/>
</dbReference>
<proteinExistence type="predicted"/>
<name>A0ABT3QD39_9PROT</name>
<dbReference type="Proteomes" id="UP001301152">
    <property type="component" value="Unassembled WGS sequence"/>
</dbReference>
<reference evidence="1 2" key="1">
    <citation type="submission" date="2022-11" db="EMBL/GenBank/DDBJ databases">
        <title>Genome sequencing of Acetobacter type strain.</title>
        <authorList>
            <person name="Heo J."/>
            <person name="Lee D."/>
            <person name="Han B.-H."/>
            <person name="Hong S.-B."/>
            <person name="Kwon S.-W."/>
        </authorList>
    </citation>
    <scope>NUCLEOTIDE SEQUENCE [LARGE SCALE GENOMIC DNA]</scope>
    <source>
        <strain evidence="1 2">KACC 21253</strain>
    </source>
</reference>
<dbReference type="RefSeq" id="WP_173558971.1">
    <property type="nucleotide sequence ID" value="NZ_JAPIUZ010000001.1"/>
</dbReference>
<dbReference type="InterPro" id="IPR021530">
    <property type="entry name" value="AllH-like"/>
</dbReference>
<evidence type="ECO:0000313" key="1">
    <source>
        <dbReference type="EMBL" id="MCX2563181.1"/>
    </source>
</evidence>
<protein>
    <submittedName>
        <fullName evidence="1">DUF2877 domain-containing protein</fullName>
    </submittedName>
</protein>
<accession>A0ABT3QD39</accession>
<organism evidence="1 2">
    <name type="scientific">Acetobacter thailandicus</name>
    <dbReference type="NCBI Taxonomy" id="1502842"/>
    <lineage>
        <taxon>Bacteria</taxon>
        <taxon>Pseudomonadati</taxon>
        <taxon>Pseudomonadota</taxon>
        <taxon>Alphaproteobacteria</taxon>
        <taxon>Acetobacterales</taxon>
        <taxon>Acetobacteraceae</taxon>
        <taxon>Acetobacter</taxon>
    </lineage>
</organism>
<sequence>MSVIQASSVASFAMTALGYDKQRLRVLARFDRHVYALAGEGDARSMLIFSPVSERMTPYTVRLETWPVYFDDNCEIFCNSQKICNGELIINLSDAAEIASDCPVTEQYWRQRVCYEAALYDGACVQRHSEYLAAVLNDPFCQEVAGWSLTDLRQGLRLGDKNLIAAGVAQGLGLGRGLTPAGDDFLCGVMLATYVSAEFPSDFFSDIFYDAQEKTTTVSYFFLKSASYRHASEDWQKFLQFYPLIHSVPEQRLRLVRPITQHGYSSGEDTLAGFLWGLNVQLS</sequence>